<evidence type="ECO:0000256" key="1">
    <source>
        <dbReference type="SAM" id="MobiDB-lite"/>
    </source>
</evidence>
<dbReference type="EMBL" id="VSSQ01033221">
    <property type="protein sequence ID" value="MPM84748.1"/>
    <property type="molecule type" value="Genomic_DNA"/>
</dbReference>
<feature type="region of interest" description="Disordered" evidence="1">
    <location>
        <begin position="1"/>
        <end position="143"/>
    </location>
</feature>
<name>A0A645D6R0_9ZZZZ</name>
<proteinExistence type="predicted"/>
<reference evidence="2" key="1">
    <citation type="submission" date="2019-08" db="EMBL/GenBank/DDBJ databases">
        <authorList>
            <person name="Kucharzyk K."/>
            <person name="Murdoch R.W."/>
            <person name="Higgins S."/>
            <person name="Loffler F."/>
        </authorList>
    </citation>
    <scope>NUCLEOTIDE SEQUENCE</scope>
</reference>
<comment type="caution">
    <text evidence="2">The sequence shown here is derived from an EMBL/GenBank/DDBJ whole genome shotgun (WGS) entry which is preliminary data.</text>
</comment>
<feature type="compositionally biased region" description="Basic and acidic residues" evidence="1">
    <location>
        <begin position="83"/>
        <end position="143"/>
    </location>
</feature>
<dbReference type="AlphaFoldDB" id="A0A645D6R0"/>
<accession>A0A645D6R0</accession>
<protein>
    <submittedName>
        <fullName evidence="2">Uncharacterized protein</fullName>
    </submittedName>
</protein>
<gene>
    <name evidence="2" type="ORF">SDC9_131824</name>
</gene>
<organism evidence="2">
    <name type="scientific">bioreactor metagenome</name>
    <dbReference type="NCBI Taxonomy" id="1076179"/>
    <lineage>
        <taxon>unclassified sequences</taxon>
        <taxon>metagenomes</taxon>
        <taxon>ecological metagenomes</taxon>
    </lineage>
</organism>
<feature type="compositionally biased region" description="Basic residues" evidence="1">
    <location>
        <begin position="39"/>
        <end position="49"/>
    </location>
</feature>
<evidence type="ECO:0000313" key="2">
    <source>
        <dbReference type="EMBL" id="MPM84748.1"/>
    </source>
</evidence>
<feature type="compositionally biased region" description="Basic and acidic residues" evidence="1">
    <location>
        <begin position="58"/>
        <end position="76"/>
    </location>
</feature>
<sequence length="173" mass="19400">MRNPDIGGIWHACRTDGGAGDRRSHRPGAQSAADGSVLLRRRRFRRQHLGRPGGGVRSGDHWNRVRQDDLEGDGDRHNRHARRYDNHRHGGGKADRSPRQRDDDGARRADHACDRASARPDGRRRIHDHGHDPDAADIERGDRRCAEPLRARGGSGRCRLFDADGRLRGDVVS</sequence>